<sequence length="550" mass="56282">MSGQPPILTAETGTPASEWAKSTTTAAFWTPRLCQQSAVSTPGGDIPGAYPCDENIGSTAANTQPFGQAAKSAVQSVTDAAAQYIPAAKSMHSHSPSSTAGAGTTTDGAVRASEHDNSHSTSLPSNETEGAQPREHVGGAGALPGWYSEAGVTKLPDERNSNGQSSVIPNSTNQSAMTQSSTYPASPYPATASPDTSTALTTPTIAVTARTSLPSQEPVGQQPFTHQDGAGSLPGLNREAGVAALPDEFGGPIGTTGATSGATGTHPRDYAAQPALARPGDEAGNESLGLGERRAGKDAVGGVGSLVGGKGEEGVAVLPDEKVAGTADTGVSAHGKGEKLAEMDESEREERYKRMNAQPDAKHEAHGAESKVSYRSASEGDSSASCGVREENGEGKETRMDLLHLNIQPRTYTLGTPNATWHGIGVGANSGYQDGREVDIADALFDVEEGDGYDTDYHPAQLHPIPKDAPAAGTGAAPQEQDVATKGDATKEGNEEGGAGVPAEHHGDKVKKAGFLDKMKGEAKVLMGKMEGKKGVAKVEEGRRVKAGEA</sequence>
<feature type="compositionally biased region" description="Polar residues" evidence="1">
    <location>
        <begin position="213"/>
        <end position="225"/>
    </location>
</feature>
<reference evidence="2 3" key="1">
    <citation type="submission" date="2017-04" db="EMBL/GenBank/DDBJ databases">
        <title>Genome Sequence of the Model Brown-Rot Fungus Postia placenta SB12.</title>
        <authorList>
            <consortium name="DOE Joint Genome Institute"/>
            <person name="Gaskell J."/>
            <person name="Kersten P."/>
            <person name="Larrondo L.F."/>
            <person name="Canessa P."/>
            <person name="Martinez D."/>
            <person name="Hibbett D."/>
            <person name="Schmoll M."/>
            <person name="Kubicek C.P."/>
            <person name="Martinez A.T."/>
            <person name="Yadav J."/>
            <person name="Master E."/>
            <person name="Magnuson J.K."/>
            <person name="James T."/>
            <person name="Yaver D."/>
            <person name="Berka R."/>
            <person name="Labutti K."/>
            <person name="Lipzen A."/>
            <person name="Aerts A."/>
            <person name="Barry K."/>
            <person name="Henrissat B."/>
            <person name="Blanchette R."/>
            <person name="Grigoriev I."/>
            <person name="Cullen D."/>
        </authorList>
    </citation>
    <scope>NUCLEOTIDE SEQUENCE [LARGE SCALE GENOMIC DNA]</scope>
    <source>
        <strain evidence="2 3">MAD-698-R-SB12</strain>
    </source>
</reference>
<keyword evidence="3" id="KW-1185">Reference proteome</keyword>
<protein>
    <submittedName>
        <fullName evidence="2">Uncharacterized protein</fullName>
    </submittedName>
</protein>
<feature type="compositionally biased region" description="Basic and acidic residues" evidence="1">
    <location>
        <begin position="483"/>
        <end position="494"/>
    </location>
</feature>
<evidence type="ECO:0000313" key="3">
    <source>
        <dbReference type="Proteomes" id="UP000194127"/>
    </source>
</evidence>
<feature type="compositionally biased region" description="Polar residues" evidence="1">
    <location>
        <begin position="11"/>
        <end position="21"/>
    </location>
</feature>
<dbReference type="OrthoDB" id="3268823at2759"/>
<feature type="compositionally biased region" description="Low complexity" evidence="1">
    <location>
        <begin position="99"/>
        <end position="109"/>
    </location>
</feature>
<feature type="compositionally biased region" description="Low complexity" evidence="1">
    <location>
        <begin position="255"/>
        <end position="265"/>
    </location>
</feature>
<feature type="compositionally biased region" description="Basic and acidic residues" evidence="1">
    <location>
        <begin position="335"/>
        <end position="353"/>
    </location>
</feature>
<evidence type="ECO:0000313" key="2">
    <source>
        <dbReference type="EMBL" id="OSX56994.1"/>
    </source>
</evidence>
<feature type="compositionally biased region" description="Polar residues" evidence="1">
    <location>
        <begin position="119"/>
        <end position="129"/>
    </location>
</feature>
<feature type="compositionally biased region" description="Low complexity" evidence="1">
    <location>
        <begin position="178"/>
        <end position="199"/>
    </location>
</feature>
<dbReference type="EMBL" id="KZ110610">
    <property type="protein sequence ID" value="OSX56994.1"/>
    <property type="molecule type" value="Genomic_DNA"/>
</dbReference>
<accession>A0A1X6MKR9</accession>
<organism evidence="2 3">
    <name type="scientific">Postia placenta MAD-698-R-SB12</name>
    <dbReference type="NCBI Taxonomy" id="670580"/>
    <lineage>
        <taxon>Eukaryota</taxon>
        <taxon>Fungi</taxon>
        <taxon>Dikarya</taxon>
        <taxon>Basidiomycota</taxon>
        <taxon>Agaricomycotina</taxon>
        <taxon>Agaricomycetes</taxon>
        <taxon>Polyporales</taxon>
        <taxon>Adustoporiaceae</taxon>
        <taxon>Rhodonia</taxon>
    </lineage>
</organism>
<feature type="region of interest" description="Disordered" evidence="1">
    <location>
        <begin position="1"/>
        <end position="21"/>
    </location>
</feature>
<gene>
    <name evidence="2" type="ORF">POSPLADRAFT_1067993</name>
</gene>
<feature type="region of interest" description="Disordered" evidence="1">
    <location>
        <begin position="88"/>
        <end position="199"/>
    </location>
</feature>
<feature type="region of interest" description="Disordered" evidence="1">
    <location>
        <begin position="213"/>
        <end position="300"/>
    </location>
</feature>
<feature type="compositionally biased region" description="Polar residues" evidence="1">
    <location>
        <begin position="373"/>
        <end position="385"/>
    </location>
</feature>
<proteinExistence type="predicted"/>
<dbReference type="Proteomes" id="UP000194127">
    <property type="component" value="Unassembled WGS sequence"/>
</dbReference>
<feature type="compositionally biased region" description="Basic and acidic residues" evidence="1">
    <location>
        <begin position="503"/>
        <end position="515"/>
    </location>
</feature>
<name>A0A1X6MKR9_9APHY</name>
<dbReference type="GeneID" id="36327204"/>
<dbReference type="RefSeq" id="XP_024333788.1">
    <property type="nucleotide sequence ID" value="XM_024482254.1"/>
</dbReference>
<feature type="region of interest" description="Disordered" evidence="1">
    <location>
        <begin position="467"/>
        <end position="515"/>
    </location>
</feature>
<evidence type="ECO:0000256" key="1">
    <source>
        <dbReference type="SAM" id="MobiDB-lite"/>
    </source>
</evidence>
<feature type="compositionally biased region" description="Basic and acidic residues" evidence="1">
    <location>
        <begin position="360"/>
        <end position="369"/>
    </location>
</feature>
<feature type="region of interest" description="Disordered" evidence="1">
    <location>
        <begin position="317"/>
        <end position="395"/>
    </location>
</feature>
<feature type="compositionally biased region" description="Polar residues" evidence="1">
    <location>
        <begin position="161"/>
        <end position="177"/>
    </location>
</feature>
<dbReference type="AlphaFoldDB" id="A0A1X6MKR9"/>